<comment type="similarity">
    <text evidence="1">Belongs to the intimin/invasin family.</text>
</comment>
<dbReference type="InterPro" id="IPR013783">
    <property type="entry name" value="Ig-like_fold"/>
</dbReference>
<keyword evidence="2" id="KW-1133">Transmembrane helix</keyword>
<feature type="domain" description="Big-1" evidence="3">
    <location>
        <begin position="55"/>
        <end position="137"/>
    </location>
</feature>
<keyword evidence="2" id="KW-0812">Transmembrane</keyword>
<dbReference type="AlphaFoldDB" id="A0A2H0WSP1"/>
<dbReference type="EMBL" id="PEZG01000057">
    <property type="protein sequence ID" value="PIS15625.1"/>
    <property type="molecule type" value="Genomic_DNA"/>
</dbReference>
<comment type="caution">
    <text evidence="4">The sequence shown here is derived from an EMBL/GenBank/DDBJ whole genome shotgun (WGS) entry which is preliminary data.</text>
</comment>
<accession>A0A2H0WSP1</accession>
<sequence length="138" mass="15581">MDKRLVVLMSLFIFSFLIFVSLVFFNKPLTRLSRAKEETIPSPQNSLIFAWPLSSKADGEDTVQINVFVRNMNNAPLENKKVHLETTLGTLRENDLMSEKSSGKATFVLISKEAGIAEIQAIVDNYVSLEKKITIKFN</sequence>
<dbReference type="InterPro" id="IPR008964">
    <property type="entry name" value="Invasin/intimin_cell_adhesion"/>
</dbReference>
<dbReference type="Pfam" id="PF02369">
    <property type="entry name" value="Big_1"/>
    <property type="match status" value="1"/>
</dbReference>
<feature type="transmembrane region" description="Helical" evidence="2">
    <location>
        <begin position="6"/>
        <end position="25"/>
    </location>
</feature>
<reference evidence="5" key="1">
    <citation type="submission" date="2017-09" db="EMBL/GenBank/DDBJ databases">
        <title>Depth-based differentiation of microbial function through sediment-hosted aquifers and enrichment of novel symbionts in the deep terrestrial subsurface.</title>
        <authorList>
            <person name="Probst A.J."/>
            <person name="Ladd B."/>
            <person name="Jarett J.K."/>
            <person name="Geller-Mcgrath D.E."/>
            <person name="Sieber C.M.K."/>
            <person name="Emerson J.B."/>
            <person name="Anantharaman K."/>
            <person name="Thomas B.C."/>
            <person name="Malmstrom R."/>
            <person name="Stieglmeier M."/>
            <person name="Klingl A."/>
            <person name="Woyke T."/>
            <person name="Ryan C.M."/>
            <person name="Banfield J.F."/>
        </authorList>
    </citation>
    <scope>NUCLEOTIDE SEQUENCE [LARGE SCALE GENOMIC DNA]</scope>
</reference>
<name>A0A2H0WSP1_9BACT</name>
<dbReference type="InterPro" id="IPR003344">
    <property type="entry name" value="Big_1_dom"/>
</dbReference>
<evidence type="ECO:0000256" key="2">
    <source>
        <dbReference type="SAM" id="Phobius"/>
    </source>
</evidence>
<evidence type="ECO:0000259" key="3">
    <source>
        <dbReference type="Pfam" id="PF02369"/>
    </source>
</evidence>
<dbReference type="Proteomes" id="UP000231198">
    <property type="component" value="Unassembled WGS sequence"/>
</dbReference>
<evidence type="ECO:0000256" key="1">
    <source>
        <dbReference type="ARBA" id="ARBA00010116"/>
    </source>
</evidence>
<dbReference type="Gene3D" id="2.60.40.10">
    <property type="entry name" value="Immunoglobulins"/>
    <property type="match status" value="1"/>
</dbReference>
<protein>
    <recommendedName>
        <fullName evidence="3">Big-1 domain-containing protein</fullName>
    </recommendedName>
</protein>
<evidence type="ECO:0000313" key="4">
    <source>
        <dbReference type="EMBL" id="PIS15625.1"/>
    </source>
</evidence>
<keyword evidence="2" id="KW-0472">Membrane</keyword>
<gene>
    <name evidence="4" type="ORF">COT62_02600</name>
</gene>
<proteinExistence type="inferred from homology"/>
<evidence type="ECO:0000313" key="5">
    <source>
        <dbReference type="Proteomes" id="UP000231198"/>
    </source>
</evidence>
<dbReference type="SUPFAM" id="SSF49373">
    <property type="entry name" value="Invasin/intimin cell-adhesion fragments"/>
    <property type="match status" value="1"/>
</dbReference>
<organism evidence="4 5">
    <name type="scientific">Candidatus Roizmanbacteria bacterium CG09_land_8_20_14_0_10_41_9</name>
    <dbReference type="NCBI Taxonomy" id="1974850"/>
    <lineage>
        <taxon>Bacteria</taxon>
        <taxon>Candidatus Roizmaniibacteriota</taxon>
    </lineage>
</organism>